<dbReference type="Pfam" id="PF13561">
    <property type="entry name" value="adh_short_C2"/>
    <property type="match status" value="1"/>
</dbReference>
<dbReference type="PRINTS" id="PR00081">
    <property type="entry name" value="GDHRDH"/>
</dbReference>
<dbReference type="Proteomes" id="UP001523392">
    <property type="component" value="Unassembled WGS sequence"/>
</dbReference>
<proteinExistence type="inferred from homology"/>
<comment type="similarity">
    <text evidence="1">Belongs to the short-chain dehydrogenases/reductases (SDR) family.</text>
</comment>
<organism evidence="2 3">
    <name type="scientific">Siccirubricoccus soli</name>
    <dbReference type="NCBI Taxonomy" id="2899147"/>
    <lineage>
        <taxon>Bacteria</taxon>
        <taxon>Pseudomonadati</taxon>
        <taxon>Pseudomonadota</taxon>
        <taxon>Alphaproteobacteria</taxon>
        <taxon>Acetobacterales</taxon>
        <taxon>Roseomonadaceae</taxon>
        <taxon>Siccirubricoccus</taxon>
    </lineage>
</organism>
<dbReference type="InterPro" id="IPR036291">
    <property type="entry name" value="NAD(P)-bd_dom_sf"/>
</dbReference>
<dbReference type="NCBIfam" id="NF005559">
    <property type="entry name" value="PRK07231.1"/>
    <property type="match status" value="1"/>
</dbReference>
<gene>
    <name evidence="2" type="ORF">JYK14_19770</name>
</gene>
<keyword evidence="3" id="KW-1185">Reference proteome</keyword>
<dbReference type="EMBL" id="JAFIRR010000127">
    <property type="protein sequence ID" value="MCO6418384.1"/>
    <property type="molecule type" value="Genomic_DNA"/>
</dbReference>
<protein>
    <submittedName>
        <fullName evidence="2">SDR family oxidoreductase</fullName>
    </submittedName>
</protein>
<dbReference type="RefSeq" id="WP_252955012.1">
    <property type="nucleotide sequence ID" value="NZ_JAFIRR010000127.1"/>
</dbReference>
<evidence type="ECO:0000313" key="2">
    <source>
        <dbReference type="EMBL" id="MCO6418384.1"/>
    </source>
</evidence>
<comment type="caution">
    <text evidence="2">The sequence shown here is derived from an EMBL/GenBank/DDBJ whole genome shotgun (WGS) entry which is preliminary data.</text>
</comment>
<dbReference type="PANTHER" id="PTHR42879">
    <property type="entry name" value="3-OXOACYL-(ACYL-CARRIER-PROTEIN) REDUCTASE"/>
    <property type="match status" value="1"/>
</dbReference>
<evidence type="ECO:0000256" key="1">
    <source>
        <dbReference type="ARBA" id="ARBA00006484"/>
    </source>
</evidence>
<dbReference type="PANTHER" id="PTHR42879:SF2">
    <property type="entry name" value="3-OXOACYL-[ACYL-CARRIER-PROTEIN] REDUCTASE FABG"/>
    <property type="match status" value="1"/>
</dbReference>
<name>A0ABT1D947_9PROT</name>
<sequence>MRFQDQAVLVTGGASGIGEQVCLAAAREGARVAVGDLDAARAEAVAAAIRAQGGEAIGLGVDVAHPDSAAAFIAGAEQALGRLDVLVNSAGVREVVSVLDLSFEEWNRVISINLSGTFLPSQAFAKRLVAAKRSGRIVNLASTLGLVAAPNRAAYVASKHGVVGLTKEMAMELGTAGIRVNAVAPGVVRTPLTERYFQDPEMADTIRGIHALGRWAEPKEIAAAILFLASEECGFMTGSILPVDGGWTAGKKM</sequence>
<dbReference type="SUPFAM" id="SSF51735">
    <property type="entry name" value="NAD(P)-binding Rossmann-fold domains"/>
    <property type="match status" value="1"/>
</dbReference>
<dbReference type="NCBIfam" id="NF009466">
    <property type="entry name" value="PRK12826.1-2"/>
    <property type="match status" value="1"/>
</dbReference>
<dbReference type="InterPro" id="IPR020904">
    <property type="entry name" value="Sc_DH/Rdtase_CS"/>
</dbReference>
<dbReference type="PRINTS" id="PR00080">
    <property type="entry name" value="SDRFAMILY"/>
</dbReference>
<accession>A0ABT1D947</accession>
<dbReference type="InterPro" id="IPR050259">
    <property type="entry name" value="SDR"/>
</dbReference>
<evidence type="ECO:0000313" key="3">
    <source>
        <dbReference type="Proteomes" id="UP001523392"/>
    </source>
</evidence>
<dbReference type="InterPro" id="IPR002347">
    <property type="entry name" value="SDR_fam"/>
</dbReference>
<reference evidence="2 3" key="1">
    <citation type="submission" date="2021-12" db="EMBL/GenBank/DDBJ databases">
        <title>Siccirubricoccus leaddurans sp. nov., a high concentration Zn2+ tolerance bacterium.</title>
        <authorList>
            <person name="Cao Y."/>
        </authorList>
    </citation>
    <scope>NUCLEOTIDE SEQUENCE [LARGE SCALE GENOMIC DNA]</scope>
    <source>
        <strain evidence="2 3">KC 17139</strain>
    </source>
</reference>
<dbReference type="Gene3D" id="3.40.50.720">
    <property type="entry name" value="NAD(P)-binding Rossmann-like Domain"/>
    <property type="match status" value="1"/>
</dbReference>
<dbReference type="PROSITE" id="PS00061">
    <property type="entry name" value="ADH_SHORT"/>
    <property type="match status" value="1"/>
</dbReference>